<dbReference type="EMBL" id="RDBE01000002">
    <property type="protein sequence ID" value="RLV50330.1"/>
    <property type="molecule type" value="Genomic_DNA"/>
</dbReference>
<keyword evidence="6" id="KW-1185">Reference proteome</keyword>
<evidence type="ECO:0000256" key="2">
    <source>
        <dbReference type="ARBA" id="ARBA00022777"/>
    </source>
</evidence>
<dbReference type="InterPro" id="IPR011611">
    <property type="entry name" value="PfkB_dom"/>
</dbReference>
<protein>
    <submittedName>
        <fullName evidence="5">Carbohydrate kinase family protein</fullName>
    </submittedName>
</protein>
<feature type="compositionally biased region" description="Basic residues" evidence="3">
    <location>
        <begin position="11"/>
        <end position="24"/>
    </location>
</feature>
<comment type="caution">
    <text evidence="5">The sequence shown here is derived from an EMBL/GenBank/DDBJ whole genome shotgun (WGS) entry which is preliminary data.</text>
</comment>
<dbReference type="GO" id="GO:0016301">
    <property type="term" value="F:kinase activity"/>
    <property type="evidence" value="ECO:0007669"/>
    <property type="project" value="UniProtKB-KW"/>
</dbReference>
<dbReference type="InterPro" id="IPR029056">
    <property type="entry name" value="Ribokinase-like"/>
</dbReference>
<accession>A0A3L8P4Q3</accession>
<feature type="domain" description="Carbohydrate kinase PfkB" evidence="4">
    <location>
        <begin position="57"/>
        <end position="333"/>
    </location>
</feature>
<dbReference type="Gene3D" id="3.40.1190.20">
    <property type="match status" value="1"/>
</dbReference>
<feature type="region of interest" description="Disordered" evidence="3">
    <location>
        <begin position="1"/>
        <end position="35"/>
    </location>
</feature>
<dbReference type="GO" id="GO:0005829">
    <property type="term" value="C:cytosol"/>
    <property type="evidence" value="ECO:0007669"/>
    <property type="project" value="TreeGrafter"/>
</dbReference>
<evidence type="ECO:0000313" key="6">
    <source>
        <dbReference type="Proteomes" id="UP000281708"/>
    </source>
</evidence>
<proteinExistence type="predicted"/>
<dbReference type="Proteomes" id="UP000281708">
    <property type="component" value="Unassembled WGS sequence"/>
</dbReference>
<dbReference type="PANTHER" id="PTHR10584">
    <property type="entry name" value="SUGAR KINASE"/>
    <property type="match status" value="1"/>
</dbReference>
<gene>
    <name evidence="5" type="ORF">D9V37_04555</name>
</gene>
<keyword evidence="1" id="KW-0808">Transferase</keyword>
<evidence type="ECO:0000256" key="3">
    <source>
        <dbReference type="SAM" id="MobiDB-lite"/>
    </source>
</evidence>
<reference evidence="5 6" key="1">
    <citation type="submission" date="2018-10" db="EMBL/GenBank/DDBJ databases">
        <title>Marmoricola sp. 4Q3S-7 whole genome shotgun sequence.</title>
        <authorList>
            <person name="Li F."/>
        </authorList>
    </citation>
    <scope>NUCLEOTIDE SEQUENCE [LARGE SCALE GENOMIC DNA]</scope>
    <source>
        <strain evidence="5 6">4Q3S-7</strain>
    </source>
</reference>
<sequence length="356" mass="36170">MAVRGLAARPGCRHPRRARRRAGRGQRAAGGSARGRHPVSAARFVVLGPYILDVLGRPVEAIPPGQGSALLEQLAVTVAGTGGGTAVDLARLGGRVVGVGAVGDDSAGRFLRQQLGERGIDDTAIATVPGQPTSATILPIRPNGERPALHLPGATSHLTATPELVAAISTARYLHIGGPDALGRFATDVLPDLLGQAVEHGAVTTLDLLSTAGPGTLRDLAPLLPHVAHLLINDDQAKGLTGRADAADAALELAASTGVEQVVVTCGAAGGLLVTGQDLWAFPALSVDVVDTTGCGDAFSAGYLYGLSLGWDLHRCCGLGTCCAAQVATVLGSDGVTGFDAAMELLGEWERLVEQA</sequence>
<evidence type="ECO:0000256" key="1">
    <source>
        <dbReference type="ARBA" id="ARBA00022679"/>
    </source>
</evidence>
<organism evidence="5 6">
    <name type="scientific">Nocardioides mangrovicus</name>
    <dbReference type="NCBI Taxonomy" id="2478913"/>
    <lineage>
        <taxon>Bacteria</taxon>
        <taxon>Bacillati</taxon>
        <taxon>Actinomycetota</taxon>
        <taxon>Actinomycetes</taxon>
        <taxon>Propionibacteriales</taxon>
        <taxon>Nocardioidaceae</taxon>
        <taxon>Nocardioides</taxon>
    </lineage>
</organism>
<keyword evidence="2 5" id="KW-0418">Kinase</keyword>
<dbReference type="PANTHER" id="PTHR10584:SF166">
    <property type="entry name" value="RIBOKINASE"/>
    <property type="match status" value="1"/>
</dbReference>
<dbReference type="SUPFAM" id="SSF53613">
    <property type="entry name" value="Ribokinase-like"/>
    <property type="match status" value="1"/>
</dbReference>
<name>A0A3L8P4Q3_9ACTN</name>
<dbReference type="Pfam" id="PF00294">
    <property type="entry name" value="PfkB"/>
    <property type="match status" value="1"/>
</dbReference>
<evidence type="ECO:0000259" key="4">
    <source>
        <dbReference type="Pfam" id="PF00294"/>
    </source>
</evidence>
<dbReference type="AlphaFoldDB" id="A0A3L8P4Q3"/>
<evidence type="ECO:0000313" key="5">
    <source>
        <dbReference type="EMBL" id="RLV50330.1"/>
    </source>
</evidence>